<evidence type="ECO:0000259" key="3">
    <source>
        <dbReference type="Pfam" id="PF00483"/>
    </source>
</evidence>
<name>A0A3B0SDN4_9ZZZZ</name>
<evidence type="ECO:0000256" key="2">
    <source>
        <dbReference type="ARBA" id="ARBA00022695"/>
    </source>
</evidence>
<gene>
    <name evidence="4" type="ORF">MNBD_ALPHA08-1156</name>
</gene>
<dbReference type="Gene3D" id="3.90.550.10">
    <property type="entry name" value="Spore Coat Polysaccharide Biosynthesis Protein SpsA, Chain A"/>
    <property type="match status" value="1"/>
</dbReference>
<keyword evidence="2" id="KW-0548">Nucleotidyltransferase</keyword>
<feature type="domain" description="Nucleotidyl transferase" evidence="3">
    <location>
        <begin position="12"/>
        <end position="118"/>
    </location>
</feature>
<dbReference type="Pfam" id="PF00483">
    <property type="entry name" value="NTP_transferase"/>
    <property type="match status" value="1"/>
</dbReference>
<reference evidence="4" key="1">
    <citation type="submission" date="2018-06" db="EMBL/GenBank/DDBJ databases">
        <authorList>
            <person name="Zhirakovskaya E."/>
        </authorList>
    </citation>
    <scope>NUCLEOTIDE SEQUENCE</scope>
</reference>
<protein>
    <submittedName>
        <fullName evidence="4">FIG006611: nucleotidyltransferase</fullName>
    </submittedName>
</protein>
<proteinExistence type="predicted"/>
<dbReference type="InterPro" id="IPR050065">
    <property type="entry name" value="GlmU-like"/>
</dbReference>
<dbReference type="SUPFAM" id="SSF53448">
    <property type="entry name" value="Nucleotide-diphospho-sugar transferases"/>
    <property type="match status" value="1"/>
</dbReference>
<keyword evidence="1 4" id="KW-0808">Transferase</keyword>
<dbReference type="EMBL" id="UOEC01000195">
    <property type="protein sequence ID" value="VAW02163.1"/>
    <property type="molecule type" value="Genomic_DNA"/>
</dbReference>
<accession>A0A3B0SDN4</accession>
<dbReference type="GO" id="GO:0016779">
    <property type="term" value="F:nucleotidyltransferase activity"/>
    <property type="evidence" value="ECO:0007669"/>
    <property type="project" value="UniProtKB-KW"/>
</dbReference>
<dbReference type="PANTHER" id="PTHR43584">
    <property type="entry name" value="NUCLEOTIDYL TRANSFERASE"/>
    <property type="match status" value="1"/>
</dbReference>
<evidence type="ECO:0000256" key="1">
    <source>
        <dbReference type="ARBA" id="ARBA00022679"/>
    </source>
</evidence>
<dbReference type="PANTHER" id="PTHR43584:SF8">
    <property type="entry name" value="N-ACETYLMURAMATE ALPHA-1-PHOSPHATE URIDYLYLTRANSFERASE"/>
    <property type="match status" value="1"/>
</dbReference>
<dbReference type="CDD" id="cd06422">
    <property type="entry name" value="NTP_transferase_like_1"/>
    <property type="match status" value="1"/>
</dbReference>
<dbReference type="AlphaFoldDB" id="A0A3B0SDN4"/>
<dbReference type="InterPro" id="IPR029044">
    <property type="entry name" value="Nucleotide-diphossugar_trans"/>
</dbReference>
<evidence type="ECO:0000313" key="4">
    <source>
        <dbReference type="EMBL" id="VAW02163.1"/>
    </source>
</evidence>
<sequence>MKLPAKAIGKSAMVLCAGLGTRMQPLTLTTPKPLISVAGKPLIGHAIDQLEANGVDNIVINTHYLAGQVETWVKKRNSMNIKISDETDQLLETGGGVLKAKPMLGSAPFFVLNSDAFWLDRPGVSTLEKMRGLFNSERCDFLLLLAEHKSAVGFDGNGDFFQSPDGQIQRRGDADFAPYIFAGCYLVHPRVLENCPDGPFSMNILWNRALKFGRIWGLVHDGLWLHVGTPEAIGAAEKAIEKFQSNFQ</sequence>
<dbReference type="InterPro" id="IPR005835">
    <property type="entry name" value="NTP_transferase_dom"/>
</dbReference>
<organism evidence="4">
    <name type="scientific">hydrothermal vent metagenome</name>
    <dbReference type="NCBI Taxonomy" id="652676"/>
    <lineage>
        <taxon>unclassified sequences</taxon>
        <taxon>metagenomes</taxon>
        <taxon>ecological metagenomes</taxon>
    </lineage>
</organism>